<dbReference type="Proteomes" id="UP001597012">
    <property type="component" value="Unassembled WGS sequence"/>
</dbReference>
<dbReference type="EMBL" id="JBHTHY010000011">
    <property type="protein sequence ID" value="MFD0798474.1"/>
    <property type="molecule type" value="Genomic_DNA"/>
</dbReference>
<protein>
    <submittedName>
        <fullName evidence="1">Uncharacterized protein</fullName>
    </submittedName>
</protein>
<evidence type="ECO:0000313" key="2">
    <source>
        <dbReference type="Proteomes" id="UP001597012"/>
    </source>
</evidence>
<comment type="caution">
    <text evidence="1">The sequence shown here is derived from an EMBL/GenBank/DDBJ whole genome shotgun (WGS) entry which is preliminary data.</text>
</comment>
<name>A0ABW3B648_9FLAO</name>
<proteinExistence type="predicted"/>
<keyword evidence="2" id="KW-1185">Reference proteome</keyword>
<gene>
    <name evidence="1" type="ORF">ACFQZJ_13460</name>
</gene>
<sequence length="131" mass="14907">MKDSIDKNGFDRIHDFVVEYKILSESEGGRRALPSQGIKWDFCYENPNHASNHLFMIWPQFVDKYGQVIPQSGNPVPSTGKARMWIVDNKMRKYHKHKIHLGLKANGMEGPNVVANYLITEIAGLLTNPVV</sequence>
<evidence type="ECO:0000313" key="1">
    <source>
        <dbReference type="EMBL" id="MFD0798474.1"/>
    </source>
</evidence>
<dbReference type="RefSeq" id="WP_379935228.1">
    <property type="nucleotide sequence ID" value="NZ_JBHTHY010000011.1"/>
</dbReference>
<organism evidence="1 2">
    <name type="scientific">Maribacter chungangensis</name>
    <dbReference type="NCBI Taxonomy" id="1069117"/>
    <lineage>
        <taxon>Bacteria</taxon>
        <taxon>Pseudomonadati</taxon>
        <taxon>Bacteroidota</taxon>
        <taxon>Flavobacteriia</taxon>
        <taxon>Flavobacteriales</taxon>
        <taxon>Flavobacteriaceae</taxon>
        <taxon>Maribacter</taxon>
    </lineage>
</organism>
<accession>A0ABW3B648</accession>
<reference evidence="2" key="1">
    <citation type="journal article" date="2019" name="Int. J. Syst. Evol. Microbiol.">
        <title>The Global Catalogue of Microorganisms (GCM) 10K type strain sequencing project: providing services to taxonomists for standard genome sequencing and annotation.</title>
        <authorList>
            <consortium name="The Broad Institute Genomics Platform"/>
            <consortium name="The Broad Institute Genome Sequencing Center for Infectious Disease"/>
            <person name="Wu L."/>
            <person name="Ma J."/>
        </authorList>
    </citation>
    <scope>NUCLEOTIDE SEQUENCE [LARGE SCALE GENOMIC DNA]</scope>
    <source>
        <strain evidence="2">CCUG 61948</strain>
    </source>
</reference>